<sequence>MLEKKIKWCTRLMVLGALGQGVLALLSIFAFYVEKTVRNSKGIYTEGVFYAAFCSLLSLTVAISTIYHHIINRGHQRYSYTTFDLSPPQRQLVLLETSSLAYMALLAALYCGIEGWEFDDALYWCVSTLATIGFGDITPKTDTGRILLVLLAPIGIGLIGGFIYAMRQVVLELFTMTLANQFSKEFGLDKEYTKPKNIFSRTMPASASSNIGQSPRRPRRLSEVVRPTTSLTSPTSPSHEEEEVGIKPKRRDTELQAKSAPGMPTPLLQRRSSSPQRNSPPQTAVSFAPSPITRNPPPDANNETYGEPLIRSYTAPSPPSSQHEPIKRTVTITRTITYLGSMISEHAMNQWTVEKKKIARRVDRYERKAELKDYWRKSQIHSDDSTGVVPLRRKRREEEFAQESGVVGVDGGAGVGQQQGGQGSELSWEESSTDSDGSSSGFEAEEFAGIRVVSDGVQDQTQPLGADGEAGMFGPPLTRFSTADPPQPRRGVVRVSLPTSSLPTSHHRFRGGRLKKVFGREDGGGSLLEGIQE</sequence>
<feature type="transmembrane region" description="Helical" evidence="9">
    <location>
        <begin position="12"/>
        <end position="33"/>
    </location>
</feature>
<protein>
    <submittedName>
        <fullName evidence="11">Potassium channel</fullName>
    </submittedName>
</protein>
<feature type="compositionally biased region" description="Low complexity" evidence="8">
    <location>
        <begin position="227"/>
        <end position="237"/>
    </location>
</feature>
<feature type="compositionally biased region" description="Polar residues" evidence="8">
    <location>
        <begin position="203"/>
        <end position="213"/>
    </location>
</feature>
<feature type="region of interest" description="Disordered" evidence="8">
    <location>
        <begin position="400"/>
        <end position="445"/>
    </location>
</feature>
<gene>
    <name evidence="11" type="primary">TOK1</name>
    <name evidence="11" type="ORF">HK097_003433</name>
</gene>
<evidence type="ECO:0000256" key="6">
    <source>
        <dbReference type="ARBA" id="ARBA00023136"/>
    </source>
</evidence>
<feature type="transmembrane region" description="Helical" evidence="9">
    <location>
        <begin position="146"/>
        <end position="166"/>
    </location>
</feature>
<keyword evidence="6 9" id="KW-0472">Membrane</keyword>
<evidence type="ECO:0000313" key="11">
    <source>
        <dbReference type="EMBL" id="KAJ3037706.1"/>
    </source>
</evidence>
<evidence type="ECO:0000256" key="3">
    <source>
        <dbReference type="ARBA" id="ARBA00022692"/>
    </source>
</evidence>
<evidence type="ECO:0000256" key="1">
    <source>
        <dbReference type="ARBA" id="ARBA00004141"/>
    </source>
</evidence>
<evidence type="ECO:0000256" key="4">
    <source>
        <dbReference type="ARBA" id="ARBA00022989"/>
    </source>
</evidence>
<evidence type="ECO:0000256" key="5">
    <source>
        <dbReference type="ARBA" id="ARBA00023065"/>
    </source>
</evidence>
<reference evidence="11" key="1">
    <citation type="submission" date="2020-05" db="EMBL/GenBank/DDBJ databases">
        <title>Phylogenomic resolution of chytrid fungi.</title>
        <authorList>
            <person name="Stajich J.E."/>
            <person name="Amses K."/>
            <person name="Simmons R."/>
            <person name="Seto K."/>
            <person name="Myers J."/>
            <person name="Bonds A."/>
            <person name="Quandt C.A."/>
            <person name="Barry K."/>
            <person name="Liu P."/>
            <person name="Grigoriev I."/>
            <person name="Longcore J.E."/>
            <person name="James T.Y."/>
        </authorList>
    </citation>
    <scope>NUCLEOTIDE SEQUENCE</scope>
    <source>
        <strain evidence="11">JEL0318</strain>
    </source>
</reference>
<dbReference type="Proteomes" id="UP001212841">
    <property type="component" value="Unassembled WGS sequence"/>
</dbReference>
<evidence type="ECO:0000256" key="9">
    <source>
        <dbReference type="SAM" id="Phobius"/>
    </source>
</evidence>
<evidence type="ECO:0000259" key="10">
    <source>
        <dbReference type="Pfam" id="PF07885"/>
    </source>
</evidence>
<comment type="caution">
    <text evidence="11">The sequence shown here is derived from an EMBL/GenBank/DDBJ whole genome shotgun (WGS) entry which is preliminary data.</text>
</comment>
<evidence type="ECO:0000313" key="12">
    <source>
        <dbReference type="Proteomes" id="UP001212841"/>
    </source>
</evidence>
<keyword evidence="5" id="KW-0406">Ion transport</keyword>
<keyword evidence="2" id="KW-0813">Transport</keyword>
<dbReference type="GO" id="GO:0015271">
    <property type="term" value="F:outward rectifier potassium channel activity"/>
    <property type="evidence" value="ECO:0007669"/>
    <property type="project" value="TreeGrafter"/>
</dbReference>
<organism evidence="11 12">
    <name type="scientific">Rhizophlyctis rosea</name>
    <dbReference type="NCBI Taxonomy" id="64517"/>
    <lineage>
        <taxon>Eukaryota</taxon>
        <taxon>Fungi</taxon>
        <taxon>Fungi incertae sedis</taxon>
        <taxon>Chytridiomycota</taxon>
        <taxon>Chytridiomycota incertae sedis</taxon>
        <taxon>Chytridiomycetes</taxon>
        <taxon>Rhizophlyctidales</taxon>
        <taxon>Rhizophlyctidaceae</taxon>
        <taxon>Rhizophlyctis</taxon>
    </lineage>
</organism>
<dbReference type="GO" id="GO:0005886">
    <property type="term" value="C:plasma membrane"/>
    <property type="evidence" value="ECO:0007669"/>
    <property type="project" value="TreeGrafter"/>
</dbReference>
<comment type="subcellular location">
    <subcellularLocation>
        <location evidence="1">Membrane</location>
        <topology evidence="1">Multi-pass membrane protein</topology>
    </subcellularLocation>
</comment>
<evidence type="ECO:0000256" key="2">
    <source>
        <dbReference type="ARBA" id="ARBA00022448"/>
    </source>
</evidence>
<evidence type="ECO:0000256" key="7">
    <source>
        <dbReference type="ARBA" id="ARBA00023303"/>
    </source>
</evidence>
<evidence type="ECO:0000256" key="8">
    <source>
        <dbReference type="SAM" id="MobiDB-lite"/>
    </source>
</evidence>
<accession>A0AAD5S4U8</accession>
<feature type="region of interest" description="Disordered" evidence="8">
    <location>
        <begin position="203"/>
        <end position="326"/>
    </location>
</feature>
<feature type="compositionally biased region" description="Low complexity" evidence="8">
    <location>
        <begin position="269"/>
        <end position="282"/>
    </location>
</feature>
<dbReference type="PANTHER" id="PTHR11003:SF334">
    <property type="entry name" value="FI03418P"/>
    <property type="match status" value="1"/>
</dbReference>
<dbReference type="GO" id="GO:0030322">
    <property type="term" value="P:stabilization of membrane potential"/>
    <property type="evidence" value="ECO:0007669"/>
    <property type="project" value="TreeGrafter"/>
</dbReference>
<dbReference type="Pfam" id="PF07885">
    <property type="entry name" value="Ion_trans_2"/>
    <property type="match status" value="1"/>
</dbReference>
<dbReference type="InterPro" id="IPR003280">
    <property type="entry name" value="2pore_dom_K_chnl"/>
</dbReference>
<dbReference type="EMBL" id="JADGJD010001805">
    <property type="protein sequence ID" value="KAJ3037706.1"/>
    <property type="molecule type" value="Genomic_DNA"/>
</dbReference>
<dbReference type="SUPFAM" id="SSF81324">
    <property type="entry name" value="Voltage-gated potassium channels"/>
    <property type="match status" value="1"/>
</dbReference>
<dbReference type="PANTHER" id="PTHR11003">
    <property type="entry name" value="POTASSIUM CHANNEL, SUBFAMILY K"/>
    <property type="match status" value="1"/>
</dbReference>
<dbReference type="InterPro" id="IPR013099">
    <property type="entry name" value="K_chnl_dom"/>
</dbReference>
<feature type="non-terminal residue" evidence="11">
    <location>
        <position position="533"/>
    </location>
</feature>
<feature type="transmembrane region" description="Helical" evidence="9">
    <location>
        <begin position="48"/>
        <end position="71"/>
    </location>
</feature>
<feature type="compositionally biased region" description="Gly residues" evidence="8">
    <location>
        <begin position="408"/>
        <end position="423"/>
    </location>
</feature>
<feature type="domain" description="Potassium channel" evidence="10">
    <location>
        <begin position="103"/>
        <end position="170"/>
    </location>
</feature>
<keyword evidence="3 9" id="KW-0812">Transmembrane</keyword>
<feature type="region of interest" description="Disordered" evidence="8">
    <location>
        <begin position="459"/>
        <end position="507"/>
    </location>
</feature>
<dbReference type="AlphaFoldDB" id="A0AAD5S4U8"/>
<keyword evidence="7 11" id="KW-0407">Ion channel</keyword>
<dbReference type="GO" id="GO:0022841">
    <property type="term" value="F:potassium ion leak channel activity"/>
    <property type="evidence" value="ECO:0007669"/>
    <property type="project" value="TreeGrafter"/>
</dbReference>
<proteinExistence type="predicted"/>
<keyword evidence="4 9" id="KW-1133">Transmembrane helix</keyword>
<name>A0AAD5S4U8_9FUNG</name>
<dbReference type="Gene3D" id="1.10.287.70">
    <property type="match status" value="1"/>
</dbReference>
<keyword evidence="12" id="KW-1185">Reference proteome</keyword>